<protein>
    <submittedName>
        <fullName evidence="2">Uncharacterized protein</fullName>
    </submittedName>
</protein>
<accession>A0A066RS31</accession>
<dbReference type="RefSeq" id="WP_036754858.1">
    <property type="nucleotide sequence ID" value="NZ_JAGSGC010000002.1"/>
</dbReference>
<evidence type="ECO:0000256" key="1">
    <source>
        <dbReference type="SAM" id="MobiDB-lite"/>
    </source>
</evidence>
<feature type="region of interest" description="Disordered" evidence="1">
    <location>
        <begin position="1"/>
        <end position="69"/>
    </location>
</feature>
<dbReference type="AlphaFoldDB" id="A0A066RS31"/>
<organism evidence="2 3">
    <name type="scientific">Photobacterium galatheae</name>
    <dbReference type="NCBI Taxonomy" id="1654360"/>
    <lineage>
        <taxon>Bacteria</taxon>
        <taxon>Pseudomonadati</taxon>
        <taxon>Pseudomonadota</taxon>
        <taxon>Gammaproteobacteria</taxon>
        <taxon>Vibrionales</taxon>
        <taxon>Vibrionaceae</taxon>
        <taxon>Photobacterium</taxon>
    </lineage>
</organism>
<reference evidence="2 3" key="1">
    <citation type="submission" date="2014-04" db="EMBL/GenBank/DDBJ databases">
        <title>Draft genome sequence of Photobacterium halotolerans S2753: a solonamide, ngercheumicin and holomycin producer.</title>
        <authorList>
            <person name="Machado H.R."/>
            <person name="Gram L."/>
        </authorList>
    </citation>
    <scope>NUCLEOTIDE SEQUENCE [LARGE SCALE GENOMIC DNA]</scope>
    <source>
        <strain evidence="2 3">S2753</strain>
    </source>
</reference>
<evidence type="ECO:0000313" key="3">
    <source>
        <dbReference type="Proteomes" id="UP000027192"/>
    </source>
</evidence>
<proteinExistence type="predicted"/>
<comment type="caution">
    <text evidence="2">The sequence shown here is derived from an EMBL/GenBank/DDBJ whole genome shotgun (WGS) entry which is preliminary data.</text>
</comment>
<dbReference type="Proteomes" id="UP000027192">
    <property type="component" value="Unassembled WGS sequence"/>
</dbReference>
<dbReference type="EMBL" id="JMIB01000031">
    <property type="protein sequence ID" value="KDM90512.1"/>
    <property type="molecule type" value="Genomic_DNA"/>
</dbReference>
<gene>
    <name evidence="2" type="ORF">EA58_16430</name>
</gene>
<dbReference type="OrthoDB" id="5686121at2"/>
<evidence type="ECO:0000313" key="2">
    <source>
        <dbReference type="EMBL" id="KDM90512.1"/>
    </source>
</evidence>
<name>A0A066RS31_9GAMM</name>
<keyword evidence="3" id="KW-1185">Reference proteome</keyword>
<sequence>MPTSDKKHVNFSEEHELNNRLRQNDKRQTEANREQLKEIGKQAKEDLGKTRLTHAELDNAIKKNQKDFE</sequence>